<protein>
    <submittedName>
        <fullName evidence="1">18684_t:CDS:1</fullName>
    </submittedName>
</protein>
<keyword evidence="2" id="KW-1185">Reference proteome</keyword>
<reference evidence="1" key="1">
    <citation type="submission" date="2021-06" db="EMBL/GenBank/DDBJ databases">
        <authorList>
            <person name="Kallberg Y."/>
            <person name="Tangrot J."/>
            <person name="Rosling A."/>
        </authorList>
    </citation>
    <scope>NUCLEOTIDE SEQUENCE</scope>
    <source>
        <strain evidence="1">MA453B</strain>
    </source>
</reference>
<name>A0A9N9H401_9GLOM</name>
<dbReference type="EMBL" id="CAJVPY010005624">
    <property type="protein sequence ID" value="CAG8647110.1"/>
    <property type="molecule type" value="Genomic_DNA"/>
</dbReference>
<comment type="caution">
    <text evidence="1">The sequence shown here is derived from an EMBL/GenBank/DDBJ whole genome shotgun (WGS) entry which is preliminary data.</text>
</comment>
<gene>
    <name evidence="1" type="ORF">DERYTH_LOCUS9981</name>
</gene>
<evidence type="ECO:0000313" key="2">
    <source>
        <dbReference type="Proteomes" id="UP000789405"/>
    </source>
</evidence>
<accession>A0A9N9H401</accession>
<dbReference type="AlphaFoldDB" id="A0A9N9H401"/>
<organism evidence="1 2">
    <name type="scientific">Dentiscutata erythropus</name>
    <dbReference type="NCBI Taxonomy" id="1348616"/>
    <lineage>
        <taxon>Eukaryota</taxon>
        <taxon>Fungi</taxon>
        <taxon>Fungi incertae sedis</taxon>
        <taxon>Mucoromycota</taxon>
        <taxon>Glomeromycotina</taxon>
        <taxon>Glomeromycetes</taxon>
        <taxon>Diversisporales</taxon>
        <taxon>Gigasporaceae</taxon>
        <taxon>Dentiscutata</taxon>
    </lineage>
</organism>
<sequence>MTYYSRRNTNSFEYSNSVASNRKYEICPNASAQKALYEKIKTARNKITEFESLYNIASDTSIRSDLASQHSARKSQNSNLAIHEFIYSQLYMLIELYMFTQSEEIDFKYSLSNSETLR</sequence>
<dbReference type="Proteomes" id="UP000789405">
    <property type="component" value="Unassembled WGS sequence"/>
</dbReference>
<proteinExistence type="predicted"/>
<dbReference type="OrthoDB" id="2410764at2759"/>
<evidence type="ECO:0000313" key="1">
    <source>
        <dbReference type="EMBL" id="CAG8647110.1"/>
    </source>
</evidence>